<proteinExistence type="predicted"/>
<dbReference type="RefSeq" id="WP_090263042.1">
    <property type="nucleotide sequence ID" value="NZ_FNDS01000005.1"/>
</dbReference>
<reference evidence="4" key="1">
    <citation type="submission" date="2016-10" db="EMBL/GenBank/DDBJ databases">
        <authorList>
            <person name="Varghese N."/>
            <person name="Submissions S."/>
        </authorList>
    </citation>
    <scope>NUCLEOTIDE SEQUENCE [LARGE SCALE GENOMIC DNA]</scope>
    <source>
        <strain evidence="4">CCM 7469</strain>
    </source>
</reference>
<dbReference type="Proteomes" id="UP000199636">
    <property type="component" value="Unassembled WGS sequence"/>
</dbReference>
<evidence type="ECO:0000256" key="2">
    <source>
        <dbReference type="SAM" id="SignalP"/>
    </source>
</evidence>
<feature type="compositionally biased region" description="Basic and acidic residues" evidence="1">
    <location>
        <begin position="120"/>
        <end position="133"/>
    </location>
</feature>
<evidence type="ECO:0000256" key="1">
    <source>
        <dbReference type="SAM" id="MobiDB-lite"/>
    </source>
</evidence>
<protein>
    <recommendedName>
        <fullName evidence="5">Iron complex transport system substrate-binding protein</fullName>
    </recommendedName>
</protein>
<name>A0A1G8HBH3_9PSED</name>
<dbReference type="EMBL" id="FNDS01000005">
    <property type="protein sequence ID" value="SDI03915.1"/>
    <property type="molecule type" value="Genomic_DNA"/>
</dbReference>
<gene>
    <name evidence="3" type="ORF">SAMN05216272_105124</name>
</gene>
<organism evidence="3 4">
    <name type="scientific">Pseudomonas panipatensis</name>
    <dbReference type="NCBI Taxonomy" id="428992"/>
    <lineage>
        <taxon>Bacteria</taxon>
        <taxon>Pseudomonadati</taxon>
        <taxon>Pseudomonadota</taxon>
        <taxon>Gammaproteobacteria</taxon>
        <taxon>Pseudomonadales</taxon>
        <taxon>Pseudomonadaceae</taxon>
        <taxon>Pseudomonas</taxon>
    </lineage>
</organism>
<evidence type="ECO:0008006" key="5">
    <source>
        <dbReference type="Google" id="ProtNLM"/>
    </source>
</evidence>
<keyword evidence="4" id="KW-1185">Reference proteome</keyword>
<feature type="compositionally biased region" description="Basic and acidic residues" evidence="1">
    <location>
        <begin position="84"/>
        <end position="102"/>
    </location>
</feature>
<evidence type="ECO:0000313" key="4">
    <source>
        <dbReference type="Proteomes" id="UP000199636"/>
    </source>
</evidence>
<feature type="region of interest" description="Disordered" evidence="1">
    <location>
        <begin position="55"/>
        <end position="133"/>
    </location>
</feature>
<feature type="signal peptide" evidence="2">
    <location>
        <begin position="1"/>
        <end position="23"/>
    </location>
</feature>
<accession>A0A1G8HBH3</accession>
<keyword evidence="2" id="KW-0732">Signal</keyword>
<evidence type="ECO:0000313" key="3">
    <source>
        <dbReference type="EMBL" id="SDI03915.1"/>
    </source>
</evidence>
<sequence length="133" mass="14660">MRRVIPSLLAVCALLATCQPARAEQPRVAPQRFLLLYSLTGDKRFLAALGELNGAEVTDPPAQGTQRQPRQAKSPRCVTRQGRHACEGLAEPRDPLLDERRPQQRPADAWPRPKGLTRPLGDERAALADPRLG</sequence>
<feature type="chain" id="PRO_5011683995" description="Iron complex transport system substrate-binding protein" evidence="2">
    <location>
        <begin position="24"/>
        <end position="133"/>
    </location>
</feature>
<dbReference type="AlphaFoldDB" id="A0A1G8HBH3"/>